<name>A0A810MYS2_9ACTN</name>
<evidence type="ECO:0000256" key="2">
    <source>
        <dbReference type="SAM" id="Phobius"/>
    </source>
</evidence>
<proteinExistence type="predicted"/>
<feature type="transmembrane region" description="Helical" evidence="2">
    <location>
        <begin position="175"/>
        <end position="197"/>
    </location>
</feature>
<evidence type="ECO:0000313" key="3">
    <source>
        <dbReference type="EMBL" id="BCJ66306.1"/>
    </source>
</evidence>
<keyword evidence="4" id="KW-1185">Reference proteome</keyword>
<feature type="region of interest" description="Disordered" evidence="1">
    <location>
        <begin position="317"/>
        <end position="348"/>
    </location>
</feature>
<dbReference type="Proteomes" id="UP000680866">
    <property type="component" value="Chromosome"/>
</dbReference>
<feature type="transmembrane region" description="Helical" evidence="2">
    <location>
        <begin position="236"/>
        <end position="254"/>
    </location>
</feature>
<keyword evidence="2" id="KW-1133">Transmembrane helix</keyword>
<accession>A0A810MYS2</accession>
<feature type="transmembrane region" description="Helical" evidence="2">
    <location>
        <begin position="146"/>
        <end position="168"/>
    </location>
</feature>
<dbReference type="KEGG" id="pry:Prubr_33270"/>
<reference evidence="3" key="1">
    <citation type="submission" date="2020-08" db="EMBL/GenBank/DDBJ databases">
        <title>Whole genome shotgun sequence of Polymorphospora rubra NBRC 101157.</title>
        <authorList>
            <person name="Komaki H."/>
            <person name="Tamura T."/>
        </authorList>
    </citation>
    <scope>NUCLEOTIDE SEQUENCE</scope>
    <source>
        <strain evidence="3">NBRC 101157</strain>
    </source>
</reference>
<dbReference type="EMBL" id="AP023359">
    <property type="protein sequence ID" value="BCJ66306.1"/>
    <property type="molecule type" value="Genomic_DNA"/>
</dbReference>
<keyword evidence="2" id="KW-0812">Transmembrane</keyword>
<keyword evidence="2" id="KW-0472">Membrane</keyword>
<dbReference type="RefSeq" id="WP_212826322.1">
    <property type="nucleotide sequence ID" value="NZ_AP023359.1"/>
</dbReference>
<organism evidence="3 4">
    <name type="scientific">Polymorphospora rubra</name>
    <dbReference type="NCBI Taxonomy" id="338584"/>
    <lineage>
        <taxon>Bacteria</taxon>
        <taxon>Bacillati</taxon>
        <taxon>Actinomycetota</taxon>
        <taxon>Actinomycetes</taxon>
        <taxon>Micromonosporales</taxon>
        <taxon>Micromonosporaceae</taxon>
        <taxon>Polymorphospora</taxon>
    </lineage>
</organism>
<feature type="transmembrane region" description="Helical" evidence="2">
    <location>
        <begin position="209"/>
        <end position="229"/>
    </location>
</feature>
<evidence type="ECO:0000256" key="1">
    <source>
        <dbReference type="SAM" id="MobiDB-lite"/>
    </source>
</evidence>
<protein>
    <submittedName>
        <fullName evidence="3">Membrane protein</fullName>
    </submittedName>
</protein>
<gene>
    <name evidence="3" type="ORF">Prubr_33270</name>
</gene>
<feature type="transmembrane region" description="Helical" evidence="2">
    <location>
        <begin position="293"/>
        <end position="310"/>
    </location>
</feature>
<dbReference type="AlphaFoldDB" id="A0A810MYS2"/>
<evidence type="ECO:0000313" key="4">
    <source>
        <dbReference type="Proteomes" id="UP000680866"/>
    </source>
</evidence>
<sequence>MARRQPPPVLLAVLIGIAAVALQALLVPLFAGPAANLEPRDLPIVVAGPPEATAGIAARMERTLPGGFEIIVRPDAAAADRALRDREAYGALVVGPDGPVLHTASAASPTVAALLAQAAGQLGDGRPVPVVDVVPGDPDDPRGGGFAGGFLPLVMTSLIAAAALTLAVRSRPVRLAGLLAYGVLAGLVGAAVLQFWLGVLPGGYPLNAAVIGLTALAVAATVAGLGSLLGLPGIGLGALIVFLLGNALSAVGAAPELLPQPWGAVGQWLPVGAGATLLRSAAFFDGAGGAQPMWILAGYVVVGLVLLLVGRSVPAVPGRSADRPGEAGAPEVSGTPVATSGGPAVARG</sequence>